<protein>
    <submittedName>
        <fullName evidence="2">Uncharacterized protein</fullName>
    </submittedName>
</protein>
<dbReference type="EMBL" id="JAACNH010000002">
    <property type="protein sequence ID" value="KAG8452848.1"/>
    <property type="molecule type" value="Genomic_DNA"/>
</dbReference>
<organism evidence="2 3">
    <name type="scientific">Hymenochirus boettgeri</name>
    <name type="common">Congo dwarf clawed frog</name>
    <dbReference type="NCBI Taxonomy" id="247094"/>
    <lineage>
        <taxon>Eukaryota</taxon>
        <taxon>Metazoa</taxon>
        <taxon>Chordata</taxon>
        <taxon>Craniata</taxon>
        <taxon>Vertebrata</taxon>
        <taxon>Euteleostomi</taxon>
        <taxon>Amphibia</taxon>
        <taxon>Batrachia</taxon>
        <taxon>Anura</taxon>
        <taxon>Pipoidea</taxon>
        <taxon>Pipidae</taxon>
        <taxon>Pipinae</taxon>
        <taxon>Hymenochirus</taxon>
    </lineage>
</organism>
<proteinExistence type="predicted"/>
<evidence type="ECO:0000313" key="3">
    <source>
        <dbReference type="Proteomes" id="UP000812440"/>
    </source>
</evidence>
<evidence type="ECO:0000256" key="1">
    <source>
        <dbReference type="SAM" id="MobiDB-lite"/>
    </source>
</evidence>
<reference evidence="2" key="1">
    <citation type="thesis" date="2020" institute="ProQuest LLC" country="789 East Eisenhower Parkway, Ann Arbor, MI, USA">
        <title>Comparative Genomics and Chromosome Evolution.</title>
        <authorList>
            <person name="Mudd A.B."/>
        </authorList>
    </citation>
    <scope>NUCLEOTIDE SEQUENCE</scope>
    <source>
        <strain evidence="2">Female2</strain>
        <tissue evidence="2">Blood</tissue>
    </source>
</reference>
<feature type="region of interest" description="Disordered" evidence="1">
    <location>
        <begin position="1"/>
        <end position="22"/>
    </location>
</feature>
<keyword evidence="3" id="KW-1185">Reference proteome</keyword>
<accession>A0A8T2K8E4</accession>
<gene>
    <name evidence="2" type="ORF">GDO86_004584</name>
</gene>
<feature type="compositionally biased region" description="Basic and acidic residues" evidence="1">
    <location>
        <begin position="1"/>
        <end position="20"/>
    </location>
</feature>
<evidence type="ECO:0000313" key="2">
    <source>
        <dbReference type="EMBL" id="KAG8452848.1"/>
    </source>
</evidence>
<comment type="caution">
    <text evidence="2">The sequence shown here is derived from an EMBL/GenBank/DDBJ whole genome shotgun (WGS) entry which is preliminary data.</text>
</comment>
<dbReference type="AlphaFoldDB" id="A0A8T2K8E4"/>
<dbReference type="OrthoDB" id="10008580at2759"/>
<dbReference type="Proteomes" id="UP000812440">
    <property type="component" value="Chromosome 2"/>
</dbReference>
<name>A0A8T2K8E4_9PIPI</name>
<sequence>MAEAQRHPSYEGRQRLDSMESMKSMSSINSVILGSMTTANCEMGLLPLKLLVELQPQYLRLEGDTLISVNQNGGFNIVSDGTFRMDGGTFQINNFINRKVELRSHFEYKDYRESILSKAILFITNGKKMSSRSDSERTFALIVNTRHPRIKSQVEGSMNDVISSVMGENYNLQFVLKNVVSDYLMRQNFQLTEEDTLSFSFTFKLDVFLDIFHLLGLSKKACSVTGNIISLHCTTPDKKEKVKIFLAKMTSPLVRMGSSSDRRPSVFSLDVIDEQFGQSSDYFHETPPQSPLTQK</sequence>